<sequence length="177" mass="20044">MESAPGTKGSKKIVTKHFDPDFEDEQNPKIPRGRGRPRKPVIEYEDDDDEPPHPHHIHQHHYYPSHHNPQVLPPGYSYNSYHDFRRAPKSPSEAQSDISASSASYPSTPPYHTTPGLVSPTTFFPSPLEVTNSMGVSLPPLLTLPTIHDHYGRDDPWPWAPQSFYQSSYHSAGSYNY</sequence>
<feature type="compositionally biased region" description="Low complexity" evidence="1">
    <location>
        <begin position="90"/>
        <end position="106"/>
    </location>
</feature>
<name>A0AAN8R8D4_9PEZI</name>
<comment type="caution">
    <text evidence="2">The sequence shown here is derived from an EMBL/GenBank/DDBJ whole genome shotgun (WGS) entry which is preliminary data.</text>
</comment>
<reference evidence="2 3" key="1">
    <citation type="submission" date="2019-10" db="EMBL/GenBank/DDBJ databases">
        <authorList>
            <person name="Palmer J.M."/>
        </authorList>
    </citation>
    <scope>NUCLEOTIDE SEQUENCE [LARGE SCALE GENOMIC DNA]</scope>
    <source>
        <strain evidence="2 3">TWF718</strain>
    </source>
</reference>
<gene>
    <name evidence="2" type="ORF">TWF718_003187</name>
</gene>
<evidence type="ECO:0000313" key="3">
    <source>
        <dbReference type="Proteomes" id="UP001313282"/>
    </source>
</evidence>
<accession>A0AAN8R8D4</accession>
<feature type="compositionally biased region" description="Basic residues" evidence="1">
    <location>
        <begin position="54"/>
        <end position="64"/>
    </location>
</feature>
<proteinExistence type="predicted"/>
<evidence type="ECO:0000313" key="2">
    <source>
        <dbReference type="EMBL" id="KAK6330993.1"/>
    </source>
</evidence>
<organism evidence="2 3">
    <name type="scientific">Orbilia javanica</name>
    <dbReference type="NCBI Taxonomy" id="47235"/>
    <lineage>
        <taxon>Eukaryota</taxon>
        <taxon>Fungi</taxon>
        <taxon>Dikarya</taxon>
        <taxon>Ascomycota</taxon>
        <taxon>Pezizomycotina</taxon>
        <taxon>Orbiliomycetes</taxon>
        <taxon>Orbiliales</taxon>
        <taxon>Orbiliaceae</taxon>
        <taxon>Orbilia</taxon>
    </lineage>
</organism>
<feature type="region of interest" description="Disordered" evidence="1">
    <location>
        <begin position="1"/>
        <end position="112"/>
    </location>
</feature>
<dbReference type="AlphaFoldDB" id="A0AAN8R8D4"/>
<dbReference type="EMBL" id="JAVHNR010000011">
    <property type="protein sequence ID" value="KAK6330993.1"/>
    <property type="molecule type" value="Genomic_DNA"/>
</dbReference>
<keyword evidence="3" id="KW-1185">Reference proteome</keyword>
<evidence type="ECO:0000256" key="1">
    <source>
        <dbReference type="SAM" id="MobiDB-lite"/>
    </source>
</evidence>
<dbReference type="Proteomes" id="UP001313282">
    <property type="component" value="Unassembled WGS sequence"/>
</dbReference>
<protein>
    <submittedName>
        <fullName evidence="2">Uncharacterized protein</fullName>
    </submittedName>
</protein>